<dbReference type="EMBL" id="CP067420">
    <property type="protein sequence ID" value="QQP91650.1"/>
    <property type="molecule type" value="Genomic_DNA"/>
</dbReference>
<evidence type="ECO:0000313" key="15">
    <source>
        <dbReference type="Proteomes" id="UP000595197"/>
    </source>
</evidence>
<dbReference type="GO" id="GO:0008237">
    <property type="term" value="F:metallopeptidase activity"/>
    <property type="evidence" value="ECO:0007669"/>
    <property type="project" value="UniProtKB-KW"/>
</dbReference>
<dbReference type="CDD" id="cd07339">
    <property type="entry name" value="M48B_HtpX_like"/>
    <property type="match status" value="1"/>
</dbReference>
<evidence type="ECO:0000256" key="6">
    <source>
        <dbReference type="ARBA" id="ARBA00022801"/>
    </source>
</evidence>
<comment type="subcellular location">
    <subcellularLocation>
        <location evidence="1">Cell membrane</location>
        <topology evidence="1">Multi-pass membrane protein</topology>
    </subcellularLocation>
</comment>
<evidence type="ECO:0000313" key="14">
    <source>
        <dbReference type="EMBL" id="QQP91650.1"/>
    </source>
</evidence>
<dbReference type="Gene3D" id="3.30.2010.10">
    <property type="entry name" value="Metalloproteases ('zincins'), catalytic domain"/>
    <property type="match status" value="1"/>
</dbReference>
<dbReference type="PANTHER" id="PTHR43221">
    <property type="entry name" value="PROTEASE HTPX"/>
    <property type="match status" value="1"/>
</dbReference>
<feature type="transmembrane region" description="Helical" evidence="12">
    <location>
        <begin position="20"/>
        <end position="38"/>
    </location>
</feature>
<keyword evidence="7 11" id="KW-0862">Zinc</keyword>
<protein>
    <submittedName>
        <fullName evidence="14">M48 family metalloprotease</fullName>
    </submittedName>
</protein>
<name>A0ABX7BDI5_9PROT</name>
<keyword evidence="15" id="KW-1185">Reference proteome</keyword>
<evidence type="ECO:0000256" key="11">
    <source>
        <dbReference type="RuleBase" id="RU003983"/>
    </source>
</evidence>
<evidence type="ECO:0000256" key="2">
    <source>
        <dbReference type="ARBA" id="ARBA00022475"/>
    </source>
</evidence>
<evidence type="ECO:0000259" key="13">
    <source>
        <dbReference type="Pfam" id="PF01435"/>
    </source>
</evidence>
<keyword evidence="4 12" id="KW-0812">Transmembrane</keyword>
<evidence type="ECO:0000256" key="5">
    <source>
        <dbReference type="ARBA" id="ARBA00022723"/>
    </source>
</evidence>
<keyword evidence="2" id="KW-1003">Cell membrane</keyword>
<evidence type="ECO:0000256" key="4">
    <source>
        <dbReference type="ARBA" id="ARBA00022692"/>
    </source>
</evidence>
<dbReference type="PANTHER" id="PTHR43221:SF1">
    <property type="entry name" value="PROTEASE HTPX"/>
    <property type="match status" value="1"/>
</dbReference>
<accession>A0ABX7BDI5</accession>
<dbReference type="Pfam" id="PF01435">
    <property type="entry name" value="Peptidase_M48"/>
    <property type="match status" value="1"/>
</dbReference>
<evidence type="ECO:0000256" key="1">
    <source>
        <dbReference type="ARBA" id="ARBA00004651"/>
    </source>
</evidence>
<keyword evidence="10 12" id="KW-0472">Membrane</keyword>
<evidence type="ECO:0000256" key="10">
    <source>
        <dbReference type="ARBA" id="ARBA00023136"/>
    </source>
</evidence>
<dbReference type="InterPro" id="IPR001915">
    <property type="entry name" value="Peptidase_M48"/>
</dbReference>
<dbReference type="InterPro" id="IPR050083">
    <property type="entry name" value="HtpX_protease"/>
</dbReference>
<keyword evidence="5" id="KW-0479">Metal-binding</keyword>
<proteinExistence type="inferred from homology"/>
<evidence type="ECO:0000256" key="7">
    <source>
        <dbReference type="ARBA" id="ARBA00022833"/>
    </source>
</evidence>
<evidence type="ECO:0000256" key="8">
    <source>
        <dbReference type="ARBA" id="ARBA00022989"/>
    </source>
</evidence>
<comment type="cofactor">
    <cofactor evidence="11">
        <name>Zn(2+)</name>
        <dbReference type="ChEBI" id="CHEBI:29105"/>
    </cofactor>
    <text evidence="11">Binds 1 zinc ion per subunit.</text>
</comment>
<keyword evidence="3 11" id="KW-0645">Protease</keyword>
<feature type="transmembrane region" description="Helical" evidence="12">
    <location>
        <begin position="171"/>
        <end position="189"/>
    </location>
</feature>
<organism evidence="14 15">
    <name type="scientific">Skermanella cutis</name>
    <dbReference type="NCBI Taxonomy" id="2775420"/>
    <lineage>
        <taxon>Bacteria</taxon>
        <taxon>Pseudomonadati</taxon>
        <taxon>Pseudomonadota</taxon>
        <taxon>Alphaproteobacteria</taxon>
        <taxon>Rhodospirillales</taxon>
        <taxon>Azospirillaceae</taxon>
        <taxon>Skermanella</taxon>
    </lineage>
</organism>
<evidence type="ECO:0000256" key="12">
    <source>
        <dbReference type="SAM" id="Phobius"/>
    </source>
</evidence>
<keyword evidence="9 11" id="KW-0482">Metalloprotease</keyword>
<keyword evidence="6 11" id="KW-0378">Hydrolase</keyword>
<feature type="transmembrane region" description="Helical" evidence="12">
    <location>
        <begin position="44"/>
        <end position="61"/>
    </location>
</feature>
<gene>
    <name evidence="14" type="ORF">IGS68_10790</name>
</gene>
<dbReference type="Proteomes" id="UP000595197">
    <property type="component" value="Chromosome"/>
</dbReference>
<feature type="domain" description="Peptidase M48" evidence="13">
    <location>
        <begin position="79"/>
        <end position="280"/>
    </location>
</feature>
<comment type="similarity">
    <text evidence="11">Belongs to the peptidase M48 family.</text>
</comment>
<reference evidence="14" key="1">
    <citation type="submission" date="2021-02" db="EMBL/GenBank/DDBJ databases">
        <title>Skermanella TT6 skin isolate.</title>
        <authorList>
            <person name="Lee K."/>
            <person name="Ganzorig M."/>
        </authorList>
    </citation>
    <scope>NUCLEOTIDE SEQUENCE</scope>
    <source>
        <strain evidence="14">TT6</strain>
    </source>
</reference>
<evidence type="ECO:0000256" key="9">
    <source>
        <dbReference type="ARBA" id="ARBA00023049"/>
    </source>
</evidence>
<keyword evidence="8 12" id="KW-1133">Transmembrane helix</keyword>
<sequence>MPPPSPGSHRHRSANRLHTVLLLAGMIGLLVACGWIVAGPEGGLWALVLGGVSLAFAPRLSPQMVLGMYGAVPVRAWDMPKVTAILNELAERAGLPRTPQLYWIPSPTLNAFAMGTRGDAVIAVTDGLVRSLSARELAGVLGHEITHIANGDLWLMGLADTVSRLTRMMSLFGQILLLFNLPLLIAGAVTIPWGLILLLVLAPTIGALLQLALSRTREYDADLGGALLTGDPLALAGALRKLEQYGRGLWESLMLPNRRNPSPSLLRTHPPTEERIRRLVDLRGQLSGRPALPGIDALAQGGAPVAGRFRIVPAQPRHRLTGLWY</sequence>
<evidence type="ECO:0000256" key="3">
    <source>
        <dbReference type="ARBA" id="ARBA00022670"/>
    </source>
</evidence>